<evidence type="ECO:0000256" key="1">
    <source>
        <dbReference type="SAM" id="Coils"/>
    </source>
</evidence>
<accession>A0AAV5IRK1</accession>
<keyword evidence="3" id="KW-1185">Reference proteome</keyword>
<evidence type="ECO:0000313" key="3">
    <source>
        <dbReference type="Proteomes" id="UP001054252"/>
    </source>
</evidence>
<proteinExistence type="predicted"/>
<keyword evidence="1" id="KW-0175">Coiled coil</keyword>
<comment type="caution">
    <text evidence="2">The sequence shown here is derived from an EMBL/GenBank/DDBJ whole genome shotgun (WGS) entry which is preliminary data.</text>
</comment>
<protein>
    <submittedName>
        <fullName evidence="2">Uncharacterized protein</fullName>
    </submittedName>
</protein>
<feature type="coiled-coil region" evidence="1">
    <location>
        <begin position="41"/>
        <end position="88"/>
    </location>
</feature>
<sequence>MFPEMDLIQARDEVDLHGGVGVVHHILEGANLVNALANNYLDSLKERNKMVKEKEELSKQEEEAKKNVESLTLELDKLRDEAATLKKAAKLAD</sequence>
<dbReference type="AlphaFoldDB" id="A0AAV5IRK1"/>
<organism evidence="2 3">
    <name type="scientific">Rubroshorea leprosula</name>
    <dbReference type="NCBI Taxonomy" id="152421"/>
    <lineage>
        <taxon>Eukaryota</taxon>
        <taxon>Viridiplantae</taxon>
        <taxon>Streptophyta</taxon>
        <taxon>Embryophyta</taxon>
        <taxon>Tracheophyta</taxon>
        <taxon>Spermatophyta</taxon>
        <taxon>Magnoliopsida</taxon>
        <taxon>eudicotyledons</taxon>
        <taxon>Gunneridae</taxon>
        <taxon>Pentapetalae</taxon>
        <taxon>rosids</taxon>
        <taxon>malvids</taxon>
        <taxon>Malvales</taxon>
        <taxon>Dipterocarpaceae</taxon>
        <taxon>Rubroshorea</taxon>
    </lineage>
</organism>
<dbReference type="EMBL" id="BPVZ01000017">
    <property type="protein sequence ID" value="GKV01392.1"/>
    <property type="molecule type" value="Genomic_DNA"/>
</dbReference>
<name>A0AAV5IRK1_9ROSI</name>
<evidence type="ECO:0000313" key="2">
    <source>
        <dbReference type="EMBL" id="GKV01392.1"/>
    </source>
</evidence>
<reference evidence="2 3" key="1">
    <citation type="journal article" date="2021" name="Commun. Biol.">
        <title>The genome of Shorea leprosula (Dipterocarpaceae) highlights the ecological relevance of drought in aseasonal tropical rainforests.</title>
        <authorList>
            <person name="Ng K.K.S."/>
            <person name="Kobayashi M.J."/>
            <person name="Fawcett J.A."/>
            <person name="Hatakeyama M."/>
            <person name="Paape T."/>
            <person name="Ng C.H."/>
            <person name="Ang C.C."/>
            <person name="Tnah L.H."/>
            <person name="Lee C.T."/>
            <person name="Nishiyama T."/>
            <person name="Sese J."/>
            <person name="O'Brien M.J."/>
            <person name="Copetti D."/>
            <person name="Mohd Noor M.I."/>
            <person name="Ong R.C."/>
            <person name="Putra M."/>
            <person name="Sireger I.Z."/>
            <person name="Indrioko S."/>
            <person name="Kosugi Y."/>
            <person name="Izuno A."/>
            <person name="Isagi Y."/>
            <person name="Lee S.L."/>
            <person name="Shimizu K.K."/>
        </authorList>
    </citation>
    <scope>NUCLEOTIDE SEQUENCE [LARGE SCALE GENOMIC DNA]</scope>
    <source>
        <strain evidence="2">214</strain>
    </source>
</reference>
<gene>
    <name evidence="2" type="ORF">SLEP1_g13949</name>
</gene>
<dbReference type="Proteomes" id="UP001054252">
    <property type="component" value="Unassembled WGS sequence"/>
</dbReference>